<feature type="transmembrane region" description="Helical" evidence="1">
    <location>
        <begin position="5"/>
        <end position="24"/>
    </location>
</feature>
<organism evidence="2">
    <name type="scientific">Sphondylothamnion multifidum</name>
    <dbReference type="NCBI Taxonomy" id="193186"/>
    <lineage>
        <taxon>Eukaryota</taxon>
        <taxon>Rhodophyta</taxon>
        <taxon>Florideophyceae</taxon>
        <taxon>Rhodymeniophycidae</taxon>
        <taxon>Ceramiales</taxon>
        <taxon>Ceramiaceae</taxon>
        <taxon>Sphondylothamnion</taxon>
    </lineage>
</organism>
<geneLocation type="plastid" evidence="2"/>
<keyword evidence="1" id="KW-0472">Membrane</keyword>
<accession>A0A4D6X1T3</accession>
<evidence type="ECO:0000256" key="1">
    <source>
        <dbReference type="SAM" id="Phobius"/>
    </source>
</evidence>
<dbReference type="AlphaFoldDB" id="A0A4D6X1T3"/>
<keyword evidence="1" id="KW-1133">Transmembrane helix</keyword>
<keyword evidence="2" id="KW-0934">Plastid</keyword>
<gene>
    <name evidence="2" type="primary">secg</name>
</gene>
<keyword evidence="1" id="KW-0812">Transmembrane</keyword>
<protein>
    <submittedName>
        <fullName evidence="2">Preprotein-translocase subunit g</fullName>
    </submittedName>
</protein>
<reference evidence="2" key="1">
    <citation type="journal article" date="2019" name="Mol. Phylogenet. Evol.">
        <title>Morphological evolution and classification of the red algal order Ceramiales inferred using plastid phylogenomics.</title>
        <authorList>
            <person name="Diaz-Tapia P."/>
            <person name="Pasella M.M."/>
            <person name="Verbruggen H."/>
            <person name="Maggs C.A."/>
        </authorList>
    </citation>
    <scope>NUCLEOTIDE SEQUENCE</scope>
    <source>
        <strain evidence="2">PD2995</strain>
    </source>
</reference>
<dbReference type="EMBL" id="MK814736">
    <property type="protein sequence ID" value="QCI08808.1"/>
    <property type="molecule type" value="Genomic_DNA"/>
</dbReference>
<proteinExistence type="predicted"/>
<name>A0A4D6X1T3_9FLOR</name>
<feature type="transmembrane region" description="Helical" evidence="1">
    <location>
        <begin position="44"/>
        <end position="68"/>
    </location>
</feature>
<evidence type="ECO:0000313" key="2">
    <source>
        <dbReference type="EMBL" id="QCI08808.1"/>
    </source>
</evidence>
<sequence length="69" mass="7858">MIKILWYCVSSITILLILLYNPIGNTSSIMSSNQVFNMGSNQELIIKSTIISIFFFFIFTIVSVNLTFN</sequence>
<reference evidence="2" key="2">
    <citation type="submission" date="2019-04" db="EMBL/GenBank/DDBJ databases">
        <authorList>
            <person name="Pasella M."/>
        </authorList>
    </citation>
    <scope>NUCLEOTIDE SEQUENCE</scope>
    <source>
        <strain evidence="2">PD2995</strain>
    </source>
</reference>